<dbReference type="GO" id="GO:0031267">
    <property type="term" value="F:small GTPase binding"/>
    <property type="evidence" value="ECO:0007669"/>
    <property type="project" value="TreeGrafter"/>
</dbReference>
<dbReference type="WBParaSite" id="L893_g19208.t1">
    <property type="protein sequence ID" value="L893_g19208.t1"/>
    <property type="gene ID" value="L893_g19208"/>
</dbReference>
<accession>A0A1I7YSB2</accession>
<dbReference type="PANTHER" id="PTHR23101">
    <property type="entry name" value="RAB GDP/GTP EXCHANGE FACTOR"/>
    <property type="match status" value="1"/>
</dbReference>
<dbReference type="PROSITE" id="PS51205">
    <property type="entry name" value="VPS9"/>
    <property type="match status" value="1"/>
</dbReference>
<dbReference type="GO" id="GO:0005829">
    <property type="term" value="C:cytosol"/>
    <property type="evidence" value="ECO:0007669"/>
    <property type="project" value="TreeGrafter"/>
</dbReference>
<protein>
    <submittedName>
        <fullName evidence="3">VPS9 domain-containing protein</fullName>
    </submittedName>
</protein>
<dbReference type="Pfam" id="PF02204">
    <property type="entry name" value="VPS9"/>
    <property type="match status" value="1"/>
</dbReference>
<feature type="domain" description="VPS9" evidence="1">
    <location>
        <begin position="1"/>
        <end position="86"/>
    </location>
</feature>
<reference evidence="3" key="1">
    <citation type="submission" date="2016-11" db="UniProtKB">
        <authorList>
            <consortium name="WormBaseParasite"/>
        </authorList>
    </citation>
    <scope>IDENTIFICATION</scope>
</reference>
<dbReference type="PANTHER" id="PTHR23101:SF25">
    <property type="entry name" value="GTPASE-ACTIVATING PROTEIN AND VPS9 DOMAIN-CONTAINING PROTEIN 1"/>
    <property type="match status" value="1"/>
</dbReference>
<dbReference type="Gene3D" id="1.20.1050.80">
    <property type="entry name" value="VPS9 domain"/>
    <property type="match status" value="1"/>
</dbReference>
<dbReference type="GO" id="GO:0030139">
    <property type="term" value="C:endocytic vesicle"/>
    <property type="evidence" value="ECO:0007669"/>
    <property type="project" value="TreeGrafter"/>
</dbReference>
<dbReference type="InterPro" id="IPR003123">
    <property type="entry name" value="VPS9"/>
</dbReference>
<sequence>MACVSRCCETIQNLIVISQPRGVANADDIIPILVYVLIQANPPALLSNMQYITGFHADRMEGEEAYCWTLFTSAIEFMKTLLHKHF</sequence>
<organism evidence="2 3">
    <name type="scientific">Steinernema glaseri</name>
    <dbReference type="NCBI Taxonomy" id="37863"/>
    <lineage>
        <taxon>Eukaryota</taxon>
        <taxon>Metazoa</taxon>
        <taxon>Ecdysozoa</taxon>
        <taxon>Nematoda</taxon>
        <taxon>Chromadorea</taxon>
        <taxon>Rhabditida</taxon>
        <taxon>Tylenchina</taxon>
        <taxon>Panagrolaimomorpha</taxon>
        <taxon>Strongyloidoidea</taxon>
        <taxon>Steinernematidae</taxon>
        <taxon>Steinernema</taxon>
    </lineage>
</organism>
<dbReference type="InterPro" id="IPR037191">
    <property type="entry name" value="VPS9_dom_sf"/>
</dbReference>
<evidence type="ECO:0000313" key="2">
    <source>
        <dbReference type="Proteomes" id="UP000095287"/>
    </source>
</evidence>
<dbReference type="InterPro" id="IPR045046">
    <property type="entry name" value="Vps9-like"/>
</dbReference>
<dbReference type="SUPFAM" id="SSF109993">
    <property type="entry name" value="VPS9 domain"/>
    <property type="match status" value="1"/>
</dbReference>
<proteinExistence type="predicted"/>
<evidence type="ECO:0000259" key="1">
    <source>
        <dbReference type="PROSITE" id="PS51205"/>
    </source>
</evidence>
<evidence type="ECO:0000313" key="3">
    <source>
        <dbReference type="WBParaSite" id="L893_g19208.t1"/>
    </source>
</evidence>
<dbReference type="GO" id="GO:0005085">
    <property type="term" value="F:guanyl-nucleotide exchange factor activity"/>
    <property type="evidence" value="ECO:0007669"/>
    <property type="project" value="InterPro"/>
</dbReference>
<dbReference type="SMART" id="SM00167">
    <property type="entry name" value="VPS9"/>
    <property type="match status" value="1"/>
</dbReference>
<name>A0A1I7YSB2_9BILA</name>
<dbReference type="GO" id="GO:0016192">
    <property type="term" value="P:vesicle-mediated transport"/>
    <property type="evidence" value="ECO:0007669"/>
    <property type="project" value="InterPro"/>
</dbReference>
<dbReference type="AlphaFoldDB" id="A0A1I7YSB2"/>
<keyword evidence="2" id="KW-1185">Reference proteome</keyword>
<dbReference type="Proteomes" id="UP000095287">
    <property type="component" value="Unplaced"/>
</dbReference>